<evidence type="ECO:0000313" key="2">
    <source>
        <dbReference type="Proteomes" id="UP000186040"/>
    </source>
</evidence>
<dbReference type="RefSeq" id="WP_075977226.1">
    <property type="nucleotide sequence ID" value="NZ_MKQR01000026.1"/>
</dbReference>
<dbReference type="EMBL" id="MKQR01000026">
    <property type="protein sequence ID" value="OLR90552.1"/>
    <property type="molecule type" value="Genomic_DNA"/>
</dbReference>
<dbReference type="InterPro" id="IPR036724">
    <property type="entry name" value="Cobalamin-bd_sf"/>
</dbReference>
<dbReference type="STRING" id="1193682.BJP25_28410"/>
<name>A0A1Q9LET8_9PSEU</name>
<dbReference type="Gene3D" id="3.40.50.280">
    <property type="entry name" value="Cobalamin-binding domain"/>
    <property type="match status" value="1"/>
</dbReference>
<organism evidence="1 2">
    <name type="scientific">Actinokineospora bangkokensis</name>
    <dbReference type="NCBI Taxonomy" id="1193682"/>
    <lineage>
        <taxon>Bacteria</taxon>
        <taxon>Bacillati</taxon>
        <taxon>Actinomycetota</taxon>
        <taxon>Actinomycetes</taxon>
        <taxon>Pseudonocardiales</taxon>
        <taxon>Pseudonocardiaceae</taxon>
        <taxon>Actinokineospora</taxon>
    </lineage>
</organism>
<dbReference type="SUPFAM" id="SSF52242">
    <property type="entry name" value="Cobalamin (vitamin B12)-binding domain"/>
    <property type="match status" value="1"/>
</dbReference>
<evidence type="ECO:0008006" key="3">
    <source>
        <dbReference type="Google" id="ProtNLM"/>
    </source>
</evidence>
<gene>
    <name evidence="1" type="ORF">BJP25_28410</name>
</gene>
<dbReference type="GO" id="GO:0031419">
    <property type="term" value="F:cobalamin binding"/>
    <property type="evidence" value="ECO:0007669"/>
    <property type="project" value="InterPro"/>
</dbReference>
<evidence type="ECO:0000313" key="1">
    <source>
        <dbReference type="EMBL" id="OLR90552.1"/>
    </source>
</evidence>
<protein>
    <recommendedName>
        <fullName evidence="3">B12-binding domain-containing protein</fullName>
    </recommendedName>
</protein>
<accession>A0A1Q9LET8</accession>
<reference evidence="1 2" key="1">
    <citation type="submission" date="2016-10" db="EMBL/GenBank/DDBJ databases">
        <title>The Draft Genome Sequence of Actinokineospora bangkokensis 44EHWT reveals the biosynthetic pathway of antifungal compounds Thailandins with unusual extender unit butylmalonyl-CoA.</title>
        <authorList>
            <person name="Greule A."/>
            <person name="Intra B."/>
            <person name="Flemming S."/>
            <person name="Rommel M.G."/>
            <person name="Panbangred W."/>
            <person name="Bechthold A."/>
        </authorList>
    </citation>
    <scope>NUCLEOTIDE SEQUENCE [LARGE SCALE GENOMIC DNA]</scope>
    <source>
        <strain evidence="1 2">44EHW</strain>
    </source>
</reference>
<dbReference type="OrthoDB" id="3624736at2"/>
<dbReference type="AlphaFoldDB" id="A0A1Q9LET8"/>
<comment type="caution">
    <text evidence="1">The sequence shown here is derived from an EMBL/GenBank/DDBJ whole genome shotgun (WGS) entry which is preliminary data.</text>
</comment>
<dbReference type="GO" id="GO:0046872">
    <property type="term" value="F:metal ion binding"/>
    <property type="evidence" value="ECO:0007669"/>
    <property type="project" value="InterPro"/>
</dbReference>
<keyword evidence="2" id="KW-1185">Reference proteome</keyword>
<dbReference type="Proteomes" id="UP000186040">
    <property type="component" value="Unassembled WGS sequence"/>
</dbReference>
<sequence>MSRLRVVVAEFGARDADGAHVVARQLRDAGVEVVHAGGLTAAEHVVAVALQEDADAVVVGGRVAEVAALLAAEDADDVRAIAYDDALTWADTAHG</sequence>
<proteinExistence type="predicted"/>